<dbReference type="Proteomes" id="UP000185124">
    <property type="component" value="Unassembled WGS sequence"/>
</dbReference>
<reference evidence="2" key="1">
    <citation type="submission" date="2016-12" db="EMBL/GenBank/DDBJ databases">
        <authorList>
            <person name="Varghese N."/>
            <person name="Submissions S."/>
        </authorList>
    </citation>
    <scope>NUCLEOTIDE SEQUENCE [LARGE SCALE GENOMIC DNA]</scope>
    <source>
        <strain evidence="2">DSM 45599</strain>
    </source>
</reference>
<keyword evidence="2" id="KW-1185">Reference proteome</keyword>
<evidence type="ECO:0000313" key="1">
    <source>
        <dbReference type="EMBL" id="SIN14551.1"/>
    </source>
</evidence>
<name>A0A1N5YY67_9ACTN</name>
<evidence type="ECO:0000313" key="2">
    <source>
        <dbReference type="Proteomes" id="UP000185124"/>
    </source>
</evidence>
<dbReference type="AlphaFoldDB" id="A0A1N5YY67"/>
<organism evidence="1 2">
    <name type="scientific">Micromonospora cremea</name>
    <dbReference type="NCBI Taxonomy" id="709881"/>
    <lineage>
        <taxon>Bacteria</taxon>
        <taxon>Bacillati</taxon>
        <taxon>Actinomycetota</taxon>
        <taxon>Actinomycetes</taxon>
        <taxon>Micromonosporales</taxon>
        <taxon>Micromonosporaceae</taxon>
        <taxon>Micromonospora</taxon>
    </lineage>
</organism>
<sequence length="68" mass="7233">MDDGPVTPALVLWTAKRVITQHREPAQDSRATGRCAQCRDAGCDMLSWAVGVVKAHRLAANAQAESGS</sequence>
<protein>
    <submittedName>
        <fullName evidence="1">Uncharacterized protein</fullName>
    </submittedName>
</protein>
<dbReference type="EMBL" id="FSQT01000002">
    <property type="protein sequence ID" value="SIN14551.1"/>
    <property type="molecule type" value="Genomic_DNA"/>
</dbReference>
<proteinExistence type="predicted"/>
<gene>
    <name evidence="1" type="ORF">SAMN04489832_3423</name>
</gene>
<accession>A0A1N5YY67</accession>